<reference evidence="1" key="1">
    <citation type="submission" date="2020-11" db="EMBL/GenBank/DDBJ databases">
        <title>Adaptations for nitrogen fixation in a non-lichenized fungal sporocarp promotes dispersal by wood-feeding termites.</title>
        <authorList>
            <consortium name="DOE Joint Genome Institute"/>
            <person name="Koch R.A."/>
            <person name="Yoon G."/>
            <person name="Arayal U."/>
            <person name="Lail K."/>
            <person name="Amirebrahimi M."/>
            <person name="Labutti K."/>
            <person name="Lipzen A."/>
            <person name="Riley R."/>
            <person name="Barry K."/>
            <person name="Henrissat B."/>
            <person name="Grigoriev I.V."/>
            <person name="Herr J.R."/>
            <person name="Aime M.C."/>
        </authorList>
    </citation>
    <scope>NUCLEOTIDE SEQUENCE</scope>
    <source>
        <strain evidence="1">MCA 3950</strain>
    </source>
</reference>
<dbReference type="AlphaFoldDB" id="A0A9P7VRE5"/>
<accession>A0A9P7VRE5</accession>
<keyword evidence="2" id="KW-1185">Reference proteome</keyword>
<dbReference type="Proteomes" id="UP000812287">
    <property type="component" value="Unassembled WGS sequence"/>
</dbReference>
<proteinExistence type="predicted"/>
<protein>
    <submittedName>
        <fullName evidence="1">Uncharacterized protein</fullName>
    </submittedName>
</protein>
<name>A0A9P7VRE5_9AGAR</name>
<gene>
    <name evidence="1" type="ORF">BT62DRAFT_921336</name>
</gene>
<dbReference type="EMBL" id="MU250540">
    <property type="protein sequence ID" value="KAG7444569.1"/>
    <property type="molecule type" value="Genomic_DNA"/>
</dbReference>
<organism evidence="1 2">
    <name type="scientific">Guyanagaster necrorhizus</name>
    <dbReference type="NCBI Taxonomy" id="856835"/>
    <lineage>
        <taxon>Eukaryota</taxon>
        <taxon>Fungi</taxon>
        <taxon>Dikarya</taxon>
        <taxon>Basidiomycota</taxon>
        <taxon>Agaricomycotina</taxon>
        <taxon>Agaricomycetes</taxon>
        <taxon>Agaricomycetidae</taxon>
        <taxon>Agaricales</taxon>
        <taxon>Marasmiineae</taxon>
        <taxon>Physalacriaceae</taxon>
        <taxon>Guyanagaster</taxon>
    </lineage>
</organism>
<sequence>MSVAFQLVSLLRVDQLSCQILSYSSLSTASFSKGLSIDPMSVKHKLIACELGVFMAPGKCEGPGSGLSLGSESDSRRSFVLLRYMVCTSLTGIRAFSSSSGIGVDGCKIPLEHPRGIPVMIDKFEKGRVSSVSNPSMFIGFTRGHGEI</sequence>
<evidence type="ECO:0000313" key="2">
    <source>
        <dbReference type="Proteomes" id="UP000812287"/>
    </source>
</evidence>
<evidence type="ECO:0000313" key="1">
    <source>
        <dbReference type="EMBL" id="KAG7444569.1"/>
    </source>
</evidence>
<comment type="caution">
    <text evidence="1">The sequence shown here is derived from an EMBL/GenBank/DDBJ whole genome shotgun (WGS) entry which is preliminary data.</text>
</comment>
<dbReference type="RefSeq" id="XP_043038069.1">
    <property type="nucleotide sequence ID" value="XM_043184291.1"/>
</dbReference>
<dbReference type="GeneID" id="66106588"/>